<dbReference type="PRINTS" id="PR00598">
    <property type="entry name" value="HTHMARR"/>
</dbReference>
<protein>
    <submittedName>
        <fullName evidence="5">DNA-binding MarR family transcriptional regulator</fullName>
    </submittedName>
</protein>
<accession>A0A7W7EJH0</accession>
<dbReference type="Gene3D" id="1.10.10.10">
    <property type="entry name" value="Winged helix-like DNA-binding domain superfamily/Winged helix DNA-binding domain"/>
    <property type="match status" value="1"/>
</dbReference>
<feature type="domain" description="HTH marR-type" evidence="4">
    <location>
        <begin position="17"/>
        <end position="152"/>
    </location>
</feature>
<evidence type="ECO:0000256" key="2">
    <source>
        <dbReference type="ARBA" id="ARBA00023125"/>
    </source>
</evidence>
<dbReference type="SMART" id="SM00347">
    <property type="entry name" value="HTH_MARR"/>
    <property type="match status" value="1"/>
</dbReference>
<dbReference type="PROSITE" id="PS50995">
    <property type="entry name" value="HTH_MARR_2"/>
    <property type="match status" value="1"/>
</dbReference>
<keyword evidence="2 5" id="KW-0238">DNA-binding</keyword>
<comment type="caution">
    <text evidence="5">The sequence shown here is derived from an EMBL/GenBank/DDBJ whole genome shotgun (WGS) entry which is preliminary data.</text>
</comment>
<dbReference type="PANTHER" id="PTHR42756">
    <property type="entry name" value="TRANSCRIPTIONAL REGULATOR, MARR"/>
    <property type="match status" value="1"/>
</dbReference>
<dbReference type="PROSITE" id="PS01117">
    <property type="entry name" value="HTH_MARR_1"/>
    <property type="match status" value="1"/>
</dbReference>
<gene>
    <name evidence="5" type="ORF">GGE60_001898</name>
</gene>
<dbReference type="SUPFAM" id="SSF46785">
    <property type="entry name" value="Winged helix' DNA-binding domain"/>
    <property type="match status" value="1"/>
</dbReference>
<evidence type="ECO:0000313" key="5">
    <source>
        <dbReference type="EMBL" id="MBB4567795.1"/>
    </source>
</evidence>
<evidence type="ECO:0000256" key="3">
    <source>
        <dbReference type="ARBA" id="ARBA00023163"/>
    </source>
</evidence>
<dbReference type="EMBL" id="JACIIG010000003">
    <property type="protein sequence ID" value="MBB4567795.1"/>
    <property type="molecule type" value="Genomic_DNA"/>
</dbReference>
<dbReference type="GO" id="GO:0003677">
    <property type="term" value="F:DNA binding"/>
    <property type="evidence" value="ECO:0007669"/>
    <property type="project" value="UniProtKB-KW"/>
</dbReference>
<reference evidence="5 6" key="1">
    <citation type="submission" date="2020-08" db="EMBL/GenBank/DDBJ databases">
        <title>Genomic Encyclopedia of Type Strains, Phase IV (KMG-V): Genome sequencing to study the core and pangenomes of soil and plant-associated prokaryotes.</title>
        <authorList>
            <person name="Whitman W."/>
        </authorList>
    </citation>
    <scope>NUCLEOTIDE SEQUENCE [LARGE SCALE GENOMIC DNA]</scope>
    <source>
        <strain evidence="5 6">SEMIA 492</strain>
    </source>
</reference>
<dbReference type="AlphaFoldDB" id="A0A7W7EJH0"/>
<organism evidence="5 6">
    <name type="scientific">Rhizobium leucaenae</name>
    <dbReference type="NCBI Taxonomy" id="29450"/>
    <lineage>
        <taxon>Bacteria</taxon>
        <taxon>Pseudomonadati</taxon>
        <taxon>Pseudomonadota</taxon>
        <taxon>Alphaproteobacteria</taxon>
        <taxon>Hyphomicrobiales</taxon>
        <taxon>Rhizobiaceae</taxon>
        <taxon>Rhizobium/Agrobacterium group</taxon>
        <taxon>Rhizobium</taxon>
    </lineage>
</organism>
<evidence type="ECO:0000256" key="1">
    <source>
        <dbReference type="ARBA" id="ARBA00023015"/>
    </source>
</evidence>
<dbReference type="GO" id="GO:0003700">
    <property type="term" value="F:DNA-binding transcription factor activity"/>
    <property type="evidence" value="ECO:0007669"/>
    <property type="project" value="InterPro"/>
</dbReference>
<keyword evidence="6" id="KW-1185">Reference proteome</keyword>
<dbReference type="PANTHER" id="PTHR42756:SF1">
    <property type="entry name" value="TRANSCRIPTIONAL REPRESSOR OF EMRAB OPERON"/>
    <property type="match status" value="1"/>
</dbReference>
<sequence length="157" mass="17727">MMIVLLRNTGILAIMGFNRLDSAAYLASQMAKGFARSLQQRAAGLGFSPGQFPILIELWSEDGLTQKQLLERVDIEQATMANTLSRMERDGLVERRPHPSDKRAQLVFLTGKASAMQTEAVEAAMAADKELFRGFRTFERELLLEYIRRILENAKHL</sequence>
<dbReference type="Pfam" id="PF01047">
    <property type="entry name" value="MarR"/>
    <property type="match status" value="1"/>
</dbReference>
<dbReference type="InterPro" id="IPR036388">
    <property type="entry name" value="WH-like_DNA-bd_sf"/>
</dbReference>
<dbReference type="Proteomes" id="UP000543836">
    <property type="component" value="Unassembled WGS sequence"/>
</dbReference>
<proteinExistence type="predicted"/>
<keyword evidence="1" id="KW-0805">Transcription regulation</keyword>
<dbReference type="InterPro" id="IPR023187">
    <property type="entry name" value="Tscrpt_reg_MarR-type_CS"/>
</dbReference>
<keyword evidence="3" id="KW-0804">Transcription</keyword>
<dbReference type="InterPro" id="IPR000835">
    <property type="entry name" value="HTH_MarR-typ"/>
</dbReference>
<evidence type="ECO:0000259" key="4">
    <source>
        <dbReference type="PROSITE" id="PS50995"/>
    </source>
</evidence>
<dbReference type="InterPro" id="IPR036390">
    <property type="entry name" value="WH_DNA-bd_sf"/>
</dbReference>
<evidence type="ECO:0000313" key="6">
    <source>
        <dbReference type="Proteomes" id="UP000543836"/>
    </source>
</evidence>
<name>A0A7W7EJH0_9HYPH</name>